<dbReference type="SUPFAM" id="SSF48264">
    <property type="entry name" value="Cytochrome P450"/>
    <property type="match status" value="1"/>
</dbReference>
<dbReference type="PROSITE" id="PS00086">
    <property type="entry name" value="CYTOCHROME_P450"/>
    <property type="match status" value="1"/>
</dbReference>
<keyword evidence="2" id="KW-0503">Monooxygenase</keyword>
<dbReference type="PANTHER" id="PTHR47952:SF3">
    <property type="entry name" value="CYTOCHROME P450 71B3-LIKE"/>
    <property type="match status" value="1"/>
</dbReference>
<evidence type="ECO:0000256" key="1">
    <source>
        <dbReference type="PIRSR" id="PIRSR602401-1"/>
    </source>
</evidence>
<keyword evidence="1 2" id="KW-0349">Heme</keyword>
<dbReference type="InterPro" id="IPR017972">
    <property type="entry name" value="Cyt_P450_CS"/>
</dbReference>
<dbReference type="eggNOG" id="KOG0156">
    <property type="taxonomic scope" value="Eukaryota"/>
</dbReference>
<protein>
    <submittedName>
        <fullName evidence="4">Cytochrome P450</fullName>
    </submittedName>
</protein>
<keyword evidence="1 2" id="KW-0408">Iron</keyword>
<dbReference type="GO" id="GO:0020037">
    <property type="term" value="F:heme binding"/>
    <property type="evidence" value="ECO:0007669"/>
    <property type="project" value="InterPro"/>
</dbReference>
<comment type="cofactor">
    <cofactor evidence="1">
        <name>heme</name>
        <dbReference type="ChEBI" id="CHEBI:30413"/>
    </cofactor>
</comment>
<accession>W9RCM4</accession>
<feature type="region of interest" description="Disordered" evidence="3">
    <location>
        <begin position="1"/>
        <end position="21"/>
    </location>
</feature>
<dbReference type="Pfam" id="PF00067">
    <property type="entry name" value="p450"/>
    <property type="match status" value="1"/>
</dbReference>
<dbReference type="PRINTS" id="PR00463">
    <property type="entry name" value="EP450I"/>
</dbReference>
<keyword evidence="2" id="KW-0560">Oxidoreductase</keyword>
<feature type="binding site" description="axial binding residue" evidence="1">
    <location>
        <position position="59"/>
    </location>
    <ligand>
        <name>heme</name>
        <dbReference type="ChEBI" id="CHEBI:30413"/>
    </ligand>
    <ligandPart>
        <name>Fe</name>
        <dbReference type="ChEBI" id="CHEBI:18248"/>
    </ligandPart>
</feature>
<reference evidence="5" key="1">
    <citation type="submission" date="2013-01" db="EMBL/GenBank/DDBJ databases">
        <title>Draft Genome Sequence of a Mulberry Tree, Morus notabilis C.K. Schneid.</title>
        <authorList>
            <person name="He N."/>
            <person name="Zhao S."/>
        </authorList>
    </citation>
    <scope>NUCLEOTIDE SEQUENCE</scope>
</reference>
<dbReference type="GO" id="GO:0016705">
    <property type="term" value="F:oxidoreductase activity, acting on paired donors, with incorporation or reduction of molecular oxygen"/>
    <property type="evidence" value="ECO:0007669"/>
    <property type="project" value="InterPro"/>
</dbReference>
<sequence>MIAKGKRKKRRNGVKTNRKRSNYWDNPKEFFPERFTDRSINYKGQHLEFLPFGAGRRGCPGMHMEMAMVELTLANLLCCFDWKLPDGMKETDIDMDEASGLTTYKKFPLINLFQFNTNGHQKIKPNQIMVSYNILEKSFNNMLNMRMIH</sequence>
<dbReference type="Proteomes" id="UP000030645">
    <property type="component" value="Unassembled WGS sequence"/>
</dbReference>
<dbReference type="STRING" id="981085.W9RCM4"/>
<keyword evidence="5" id="KW-1185">Reference proteome</keyword>
<evidence type="ECO:0000256" key="3">
    <source>
        <dbReference type="SAM" id="MobiDB-lite"/>
    </source>
</evidence>
<evidence type="ECO:0000313" key="5">
    <source>
        <dbReference type="Proteomes" id="UP000030645"/>
    </source>
</evidence>
<dbReference type="InterPro" id="IPR002401">
    <property type="entry name" value="Cyt_P450_E_grp-I"/>
</dbReference>
<dbReference type="GO" id="GO:0005506">
    <property type="term" value="F:iron ion binding"/>
    <property type="evidence" value="ECO:0007669"/>
    <property type="project" value="InterPro"/>
</dbReference>
<dbReference type="PANTHER" id="PTHR47952">
    <property type="entry name" value="TRYPTAMINE 5-HYDROXYLASE"/>
    <property type="match status" value="1"/>
</dbReference>
<organism evidence="4 5">
    <name type="scientific">Morus notabilis</name>
    <dbReference type="NCBI Taxonomy" id="981085"/>
    <lineage>
        <taxon>Eukaryota</taxon>
        <taxon>Viridiplantae</taxon>
        <taxon>Streptophyta</taxon>
        <taxon>Embryophyta</taxon>
        <taxon>Tracheophyta</taxon>
        <taxon>Spermatophyta</taxon>
        <taxon>Magnoliopsida</taxon>
        <taxon>eudicotyledons</taxon>
        <taxon>Gunneridae</taxon>
        <taxon>Pentapetalae</taxon>
        <taxon>rosids</taxon>
        <taxon>fabids</taxon>
        <taxon>Rosales</taxon>
        <taxon>Moraceae</taxon>
        <taxon>Moreae</taxon>
        <taxon>Morus</taxon>
    </lineage>
</organism>
<dbReference type="GO" id="GO:0004497">
    <property type="term" value="F:monooxygenase activity"/>
    <property type="evidence" value="ECO:0007669"/>
    <property type="project" value="UniProtKB-KW"/>
</dbReference>
<dbReference type="EMBL" id="KE344869">
    <property type="protein sequence ID" value="EXB82488.1"/>
    <property type="molecule type" value="Genomic_DNA"/>
</dbReference>
<proteinExistence type="inferred from homology"/>
<dbReference type="AlphaFoldDB" id="W9RCM4"/>
<comment type="similarity">
    <text evidence="2">Belongs to the cytochrome P450 family.</text>
</comment>
<keyword evidence="1 2" id="KW-0479">Metal-binding</keyword>
<name>W9RCM4_9ROSA</name>
<evidence type="ECO:0000256" key="2">
    <source>
        <dbReference type="RuleBase" id="RU000461"/>
    </source>
</evidence>
<dbReference type="Gene3D" id="1.10.630.10">
    <property type="entry name" value="Cytochrome P450"/>
    <property type="match status" value="1"/>
</dbReference>
<gene>
    <name evidence="4" type="ORF">L484_027663</name>
</gene>
<dbReference type="InterPro" id="IPR036396">
    <property type="entry name" value="Cyt_P450_sf"/>
</dbReference>
<dbReference type="InterPro" id="IPR001128">
    <property type="entry name" value="Cyt_P450"/>
</dbReference>
<evidence type="ECO:0000313" key="4">
    <source>
        <dbReference type="EMBL" id="EXB82488.1"/>
    </source>
</evidence>